<accession>A0AAD3CWJ8</accession>
<dbReference type="AlphaFoldDB" id="A0AAD3CWJ8"/>
<proteinExistence type="predicted"/>
<evidence type="ECO:0000313" key="1">
    <source>
        <dbReference type="EMBL" id="GFH51899.1"/>
    </source>
</evidence>
<protein>
    <submittedName>
        <fullName evidence="1">Uncharacterized protein</fullName>
    </submittedName>
</protein>
<sequence length="108" mass="11531">MDSALTVSSLHALIQAKKWKDVEDLLSKDQSLAFEIGSSFQTLPLVTALMNSPPLWLVESLIEANPAAVGSKNELGLLPIRVAIRSKCSTDLSGEIGTAGTHCISHVF</sequence>
<name>A0AAD3CWJ8_9STRA</name>
<keyword evidence="2" id="KW-1185">Reference proteome</keyword>
<reference evidence="1 2" key="1">
    <citation type="journal article" date="2021" name="Sci. Rep.">
        <title>The genome of the diatom Chaetoceros tenuissimus carries an ancient integrated fragment of an extant virus.</title>
        <authorList>
            <person name="Hongo Y."/>
            <person name="Kimura K."/>
            <person name="Takaki Y."/>
            <person name="Yoshida Y."/>
            <person name="Baba S."/>
            <person name="Kobayashi G."/>
            <person name="Nagasaki K."/>
            <person name="Hano T."/>
            <person name="Tomaru Y."/>
        </authorList>
    </citation>
    <scope>NUCLEOTIDE SEQUENCE [LARGE SCALE GENOMIC DNA]</scope>
    <source>
        <strain evidence="1 2">NIES-3715</strain>
    </source>
</reference>
<evidence type="ECO:0000313" key="2">
    <source>
        <dbReference type="Proteomes" id="UP001054902"/>
    </source>
</evidence>
<comment type="caution">
    <text evidence="1">The sequence shown here is derived from an EMBL/GenBank/DDBJ whole genome shotgun (WGS) entry which is preliminary data.</text>
</comment>
<gene>
    <name evidence="1" type="ORF">CTEN210_08375</name>
</gene>
<dbReference type="Proteomes" id="UP001054902">
    <property type="component" value="Unassembled WGS sequence"/>
</dbReference>
<dbReference type="EMBL" id="BLLK01000045">
    <property type="protein sequence ID" value="GFH51899.1"/>
    <property type="molecule type" value="Genomic_DNA"/>
</dbReference>
<organism evidence="1 2">
    <name type="scientific">Chaetoceros tenuissimus</name>
    <dbReference type="NCBI Taxonomy" id="426638"/>
    <lineage>
        <taxon>Eukaryota</taxon>
        <taxon>Sar</taxon>
        <taxon>Stramenopiles</taxon>
        <taxon>Ochrophyta</taxon>
        <taxon>Bacillariophyta</taxon>
        <taxon>Coscinodiscophyceae</taxon>
        <taxon>Chaetocerotophycidae</taxon>
        <taxon>Chaetocerotales</taxon>
        <taxon>Chaetocerotaceae</taxon>
        <taxon>Chaetoceros</taxon>
    </lineage>
</organism>